<dbReference type="AlphaFoldDB" id="A0A1D9PSJ7"/>
<feature type="compositionally biased region" description="Acidic residues" evidence="1">
    <location>
        <begin position="117"/>
        <end position="132"/>
    </location>
</feature>
<feature type="compositionally biased region" description="Polar residues" evidence="1">
    <location>
        <begin position="156"/>
        <end position="165"/>
    </location>
</feature>
<dbReference type="RefSeq" id="XP_001597888.1">
    <property type="nucleotide sequence ID" value="XM_001597838.1"/>
</dbReference>
<dbReference type="Proteomes" id="UP000177798">
    <property type="component" value="Chromosome 1"/>
</dbReference>
<dbReference type="OrthoDB" id="3562239at2759"/>
<sequence>MAALTLSAKETEMLVAVMSEMGEIPNTINFERVASRVEVKYARNARSSFKKLFDKLKSQAGPAPDDENGSIPPKTPSPTKKSSPKKKVGPNNTPIKATPKSRGKKAAANKEVKEEVFDSDEQLEEPILDDEDGKSSNHISSLAAKNTGNKIGASHSIGSSESIQTSDDDTRMSIVEVQRSMPASPGYNADDEEFDAEEQIQADQFGMSVPAYREWRALNRILFNFNSFFVYIRLVTLGWRDE</sequence>
<proteinExistence type="predicted"/>
<gene>
    <name evidence="2" type="ORF">sscle_01g003690</name>
</gene>
<feature type="region of interest" description="Disordered" evidence="1">
    <location>
        <begin position="53"/>
        <end position="169"/>
    </location>
</feature>
<organism evidence="2 3">
    <name type="scientific">Sclerotinia sclerotiorum (strain ATCC 18683 / 1980 / Ss-1)</name>
    <name type="common">White mold</name>
    <name type="synonym">Whetzelinia sclerotiorum</name>
    <dbReference type="NCBI Taxonomy" id="665079"/>
    <lineage>
        <taxon>Eukaryota</taxon>
        <taxon>Fungi</taxon>
        <taxon>Dikarya</taxon>
        <taxon>Ascomycota</taxon>
        <taxon>Pezizomycotina</taxon>
        <taxon>Leotiomycetes</taxon>
        <taxon>Helotiales</taxon>
        <taxon>Sclerotiniaceae</taxon>
        <taxon>Sclerotinia</taxon>
    </lineage>
</organism>
<accession>A0A1D9PSJ7</accession>
<name>A0A1D9PSJ7_SCLS1</name>
<feature type="compositionally biased region" description="Polar residues" evidence="1">
    <location>
        <begin position="136"/>
        <end position="149"/>
    </location>
</feature>
<evidence type="ECO:0000313" key="3">
    <source>
        <dbReference type="Proteomes" id="UP000177798"/>
    </source>
</evidence>
<evidence type="ECO:0000313" key="2">
    <source>
        <dbReference type="EMBL" id="APA05599.1"/>
    </source>
</evidence>
<protein>
    <submittedName>
        <fullName evidence="2">Uncharacterized protein</fullName>
    </submittedName>
</protein>
<dbReference type="KEGG" id="ssl:SS1G_02084"/>
<dbReference type="VEuPathDB" id="FungiDB:sscle_01g003690"/>
<dbReference type="OMA" id="NKIGASH"/>
<reference evidence="3" key="1">
    <citation type="journal article" date="2017" name="Genome Biol. Evol.">
        <title>The complete genome sequence of the phytopathogenic fungus Sclerotinia sclerotiorum reveals insights into the genome architecture of broad host range pathogens.</title>
        <authorList>
            <person name="Derbyshire M."/>
            <person name="Denton-Giles M."/>
            <person name="Hegedus D."/>
            <person name="Seifbarghy S."/>
            <person name="Rollins J."/>
            <person name="van Kan J."/>
            <person name="Seidl M.F."/>
            <person name="Faino L."/>
            <person name="Mbengue M."/>
            <person name="Navaud O."/>
            <person name="Raffaele S."/>
            <person name="Hammond-Kosack K."/>
            <person name="Heard S."/>
            <person name="Oliver R."/>
        </authorList>
    </citation>
    <scope>NUCLEOTIDE SEQUENCE [LARGE SCALE GENOMIC DNA]</scope>
    <source>
        <strain evidence="3">ATCC 18683 / 1980 / Ss-1</strain>
    </source>
</reference>
<dbReference type="EMBL" id="CP017814">
    <property type="protein sequence ID" value="APA05599.1"/>
    <property type="molecule type" value="Genomic_DNA"/>
</dbReference>
<evidence type="ECO:0000256" key="1">
    <source>
        <dbReference type="SAM" id="MobiDB-lite"/>
    </source>
</evidence>